<comment type="caution">
    <text evidence="3">The sequence shown here is derived from an EMBL/GenBank/DDBJ whole genome shotgun (WGS) entry which is preliminary data.</text>
</comment>
<feature type="region of interest" description="Disordered" evidence="1">
    <location>
        <begin position="79"/>
        <end position="101"/>
    </location>
</feature>
<dbReference type="AlphaFoldDB" id="A0A422MT25"/>
<proteinExistence type="predicted"/>
<reference evidence="3 4" key="1">
    <citation type="journal article" date="2018" name="BMC Genomics">
        <title>Genomic comparison of Trypanosoma conorhini and Trypanosoma rangeli to Trypanosoma cruzi strains of high and low virulence.</title>
        <authorList>
            <person name="Bradwell K.R."/>
            <person name="Koparde V.N."/>
            <person name="Matveyev A.V."/>
            <person name="Serrano M.G."/>
            <person name="Alves J.M."/>
            <person name="Parikh H."/>
            <person name="Huang B."/>
            <person name="Lee V."/>
            <person name="Espinosa-Alvarez O."/>
            <person name="Ortiz P.A."/>
            <person name="Costa-Martins A.G."/>
            <person name="Teixeira M.M."/>
            <person name="Buck G.A."/>
        </authorList>
    </citation>
    <scope>NUCLEOTIDE SEQUENCE [LARGE SCALE GENOMIC DNA]</scope>
    <source>
        <strain evidence="3 4">AM80</strain>
    </source>
</reference>
<keyword evidence="2" id="KW-0812">Transmembrane</keyword>
<sequence>MVPDPTAFAPPCWSWWRSLSPLNLPIPLLLCCLLNWVLLPVLGLVHSIPGVLDPQTQKPSLPPAEFRVGHNVFCSTPRLAPPPPPIEEHKPMWKSFSTPLM</sequence>
<organism evidence="3 4">
    <name type="scientific">Trypanosoma rangeli</name>
    <dbReference type="NCBI Taxonomy" id="5698"/>
    <lineage>
        <taxon>Eukaryota</taxon>
        <taxon>Discoba</taxon>
        <taxon>Euglenozoa</taxon>
        <taxon>Kinetoplastea</taxon>
        <taxon>Metakinetoplastina</taxon>
        <taxon>Trypanosomatida</taxon>
        <taxon>Trypanosomatidae</taxon>
        <taxon>Trypanosoma</taxon>
        <taxon>Herpetosoma</taxon>
    </lineage>
</organism>
<keyword evidence="2" id="KW-1133">Transmembrane helix</keyword>
<keyword evidence="4" id="KW-1185">Reference proteome</keyword>
<dbReference type="EMBL" id="MKGL01000704">
    <property type="protein sequence ID" value="RNE96343.1"/>
    <property type="molecule type" value="Genomic_DNA"/>
</dbReference>
<feature type="transmembrane region" description="Helical" evidence="2">
    <location>
        <begin position="24"/>
        <end position="45"/>
    </location>
</feature>
<evidence type="ECO:0000256" key="1">
    <source>
        <dbReference type="SAM" id="MobiDB-lite"/>
    </source>
</evidence>
<gene>
    <name evidence="3" type="ORF">TraAM80_09855</name>
</gene>
<evidence type="ECO:0000313" key="3">
    <source>
        <dbReference type="EMBL" id="RNE96343.1"/>
    </source>
</evidence>
<evidence type="ECO:0000256" key="2">
    <source>
        <dbReference type="SAM" id="Phobius"/>
    </source>
</evidence>
<dbReference type="Proteomes" id="UP000283634">
    <property type="component" value="Unassembled WGS sequence"/>
</dbReference>
<evidence type="ECO:0000313" key="4">
    <source>
        <dbReference type="Proteomes" id="UP000283634"/>
    </source>
</evidence>
<accession>A0A422MT25</accession>
<keyword evidence="2" id="KW-0472">Membrane</keyword>
<dbReference type="RefSeq" id="XP_029233639.1">
    <property type="nucleotide sequence ID" value="XM_029386514.1"/>
</dbReference>
<protein>
    <submittedName>
        <fullName evidence="3">Uncharacterized protein</fullName>
    </submittedName>
</protein>
<name>A0A422MT25_TRYRA</name>
<dbReference type="GeneID" id="40333788"/>